<evidence type="ECO:0000313" key="10">
    <source>
        <dbReference type="Proteomes" id="UP000578449"/>
    </source>
</evidence>
<accession>A0A840NUE3</accession>
<dbReference type="SUPFAM" id="SSF103481">
    <property type="entry name" value="Multidrug resistance efflux transporter EmrE"/>
    <property type="match status" value="2"/>
</dbReference>
<evidence type="ECO:0000256" key="5">
    <source>
        <dbReference type="ARBA" id="ARBA00023136"/>
    </source>
</evidence>
<dbReference type="GO" id="GO:0016020">
    <property type="term" value="C:membrane"/>
    <property type="evidence" value="ECO:0007669"/>
    <property type="project" value="UniProtKB-SubCell"/>
</dbReference>
<feature type="domain" description="EamA" evidence="8">
    <location>
        <begin position="149"/>
        <end position="283"/>
    </location>
</feature>
<proteinExistence type="inferred from homology"/>
<evidence type="ECO:0000259" key="8">
    <source>
        <dbReference type="Pfam" id="PF00892"/>
    </source>
</evidence>
<feature type="transmembrane region" description="Helical" evidence="7">
    <location>
        <begin position="64"/>
        <end position="85"/>
    </location>
</feature>
<sequence length="311" mass="31699">MKWVPGFVALSAIWGSSFALIKVGVDAGVGPVWVAFWRCFFGAAALLAVCAVTRTGLPRDLKAWGHAAVVAALLNAVPFVLLAYGETRVSSIVAGVFNATTPLATLAFALALVPGERPTAPRLLGLAAGFAGVLVMLGVWRLPEGGELAGNLACVGSTICYGAGFAYTRRFFSGRSESAAALSALQIGCATLELAVVLPFAGAPHWPGPYAAAALVALGALGTGLAYILNLGVIRAAGPTVASTVTYVTPLWSTVIGSALLAEPLGWRTVAGGLLVAGGVVLTRRRAPVTAGTTPRSDRAPSRSPTRPPAR</sequence>
<keyword evidence="4 7" id="KW-1133">Transmembrane helix</keyword>
<dbReference type="InterPro" id="IPR037185">
    <property type="entry name" value="EmrE-like"/>
</dbReference>
<feature type="transmembrane region" description="Helical" evidence="7">
    <location>
        <begin position="35"/>
        <end position="52"/>
    </location>
</feature>
<evidence type="ECO:0000256" key="1">
    <source>
        <dbReference type="ARBA" id="ARBA00004141"/>
    </source>
</evidence>
<feature type="region of interest" description="Disordered" evidence="6">
    <location>
        <begin position="287"/>
        <end position="311"/>
    </location>
</feature>
<comment type="subcellular location">
    <subcellularLocation>
        <location evidence="1">Membrane</location>
        <topology evidence="1">Multi-pass membrane protein</topology>
    </subcellularLocation>
</comment>
<keyword evidence="5 7" id="KW-0472">Membrane</keyword>
<evidence type="ECO:0000313" key="9">
    <source>
        <dbReference type="EMBL" id="MBB5130872.1"/>
    </source>
</evidence>
<dbReference type="AlphaFoldDB" id="A0A840NUE3"/>
<feature type="transmembrane region" description="Helical" evidence="7">
    <location>
        <begin position="91"/>
        <end position="111"/>
    </location>
</feature>
<feature type="transmembrane region" description="Helical" evidence="7">
    <location>
        <begin position="265"/>
        <end position="283"/>
    </location>
</feature>
<dbReference type="RefSeq" id="WP_185047690.1">
    <property type="nucleotide sequence ID" value="NZ_BAABIX010000013.1"/>
</dbReference>
<evidence type="ECO:0000256" key="3">
    <source>
        <dbReference type="ARBA" id="ARBA00022692"/>
    </source>
</evidence>
<feature type="domain" description="EamA" evidence="8">
    <location>
        <begin position="3"/>
        <end position="137"/>
    </location>
</feature>
<name>A0A840NUE3_9ACTN</name>
<comment type="caution">
    <text evidence="9">The sequence shown here is derived from an EMBL/GenBank/DDBJ whole genome shotgun (WGS) entry which is preliminary data.</text>
</comment>
<feature type="transmembrane region" description="Helical" evidence="7">
    <location>
        <begin position="241"/>
        <end position="259"/>
    </location>
</feature>
<evidence type="ECO:0000256" key="7">
    <source>
        <dbReference type="SAM" id="Phobius"/>
    </source>
</evidence>
<dbReference type="InterPro" id="IPR050638">
    <property type="entry name" value="AA-Vitamin_Transporters"/>
</dbReference>
<evidence type="ECO:0000256" key="4">
    <source>
        <dbReference type="ARBA" id="ARBA00022989"/>
    </source>
</evidence>
<evidence type="ECO:0000256" key="2">
    <source>
        <dbReference type="ARBA" id="ARBA00007362"/>
    </source>
</evidence>
<evidence type="ECO:0000256" key="6">
    <source>
        <dbReference type="SAM" id="MobiDB-lite"/>
    </source>
</evidence>
<protein>
    <submittedName>
        <fullName evidence="9">Drug/metabolite transporter (DMT)-like permease</fullName>
    </submittedName>
</protein>
<comment type="similarity">
    <text evidence="2">Belongs to the EamA transporter family.</text>
</comment>
<dbReference type="InterPro" id="IPR000620">
    <property type="entry name" value="EamA_dom"/>
</dbReference>
<dbReference type="Proteomes" id="UP000578449">
    <property type="component" value="Unassembled WGS sequence"/>
</dbReference>
<reference evidence="9 10" key="1">
    <citation type="submission" date="2020-08" db="EMBL/GenBank/DDBJ databases">
        <title>Genomic Encyclopedia of Type Strains, Phase IV (KMG-IV): sequencing the most valuable type-strain genomes for metagenomic binning, comparative biology and taxonomic classification.</title>
        <authorList>
            <person name="Goeker M."/>
        </authorList>
    </citation>
    <scope>NUCLEOTIDE SEQUENCE [LARGE SCALE GENOMIC DNA]</scope>
    <source>
        <strain evidence="9 10">DSM 45615</strain>
    </source>
</reference>
<feature type="transmembrane region" description="Helical" evidence="7">
    <location>
        <begin position="148"/>
        <end position="167"/>
    </location>
</feature>
<dbReference type="PANTHER" id="PTHR32322">
    <property type="entry name" value="INNER MEMBRANE TRANSPORTER"/>
    <property type="match status" value="1"/>
</dbReference>
<dbReference type="PANTHER" id="PTHR32322:SF9">
    <property type="entry name" value="AMINO-ACID METABOLITE EFFLUX PUMP-RELATED"/>
    <property type="match status" value="1"/>
</dbReference>
<feature type="transmembrane region" description="Helical" evidence="7">
    <location>
        <begin position="123"/>
        <end position="142"/>
    </location>
</feature>
<keyword evidence="3 7" id="KW-0812">Transmembrane</keyword>
<feature type="transmembrane region" description="Helical" evidence="7">
    <location>
        <begin position="208"/>
        <end position="229"/>
    </location>
</feature>
<gene>
    <name evidence="9" type="ORF">HNP84_000560</name>
</gene>
<dbReference type="Pfam" id="PF00892">
    <property type="entry name" value="EamA"/>
    <property type="match status" value="2"/>
</dbReference>
<feature type="transmembrane region" description="Helical" evidence="7">
    <location>
        <begin position="179"/>
        <end position="202"/>
    </location>
</feature>
<organism evidence="9 10">
    <name type="scientific">Thermocatellispora tengchongensis</name>
    <dbReference type="NCBI Taxonomy" id="1073253"/>
    <lineage>
        <taxon>Bacteria</taxon>
        <taxon>Bacillati</taxon>
        <taxon>Actinomycetota</taxon>
        <taxon>Actinomycetes</taxon>
        <taxon>Streptosporangiales</taxon>
        <taxon>Streptosporangiaceae</taxon>
        <taxon>Thermocatellispora</taxon>
    </lineage>
</organism>
<dbReference type="EMBL" id="JACHGN010000001">
    <property type="protein sequence ID" value="MBB5130872.1"/>
    <property type="molecule type" value="Genomic_DNA"/>
</dbReference>
<keyword evidence="10" id="KW-1185">Reference proteome</keyword>